<reference evidence="2" key="1">
    <citation type="submission" date="2016-01" db="EMBL/GenBank/DDBJ databases">
        <authorList>
            <person name="Mcilroy J.S."/>
            <person name="Karst M S."/>
            <person name="Albertsen M."/>
        </authorList>
    </citation>
    <scope>NUCLEOTIDE SEQUENCE</scope>
    <source>
        <strain evidence="2">Cfx-K</strain>
    </source>
</reference>
<dbReference type="InterPro" id="IPR008254">
    <property type="entry name" value="Flavodoxin/NO_synth"/>
</dbReference>
<dbReference type="GO" id="GO:0010181">
    <property type="term" value="F:FMN binding"/>
    <property type="evidence" value="ECO:0007669"/>
    <property type="project" value="InterPro"/>
</dbReference>
<sequence length="158" mass="16640">MKAIVIYDSQFGNTEKVAQAIHTALAARGESSLIRAADVTDAALAGCDLIVVGSPTQRFQATEPVAHFLERRALPQTRAAAFDTRLDMAEVDSRVLRLAVKVAGDNAWAATRIADQLAKAGATLAAEPEGFIVEGTEGPLRAGELERAAEWAGQLVAA</sequence>
<protein>
    <submittedName>
        <fullName evidence="2">Flavodoxin</fullName>
    </submittedName>
</protein>
<dbReference type="AlphaFoldDB" id="A0A160T342"/>
<dbReference type="OrthoDB" id="9790745at2"/>
<proteinExistence type="predicted"/>
<dbReference type="InterPro" id="IPR029039">
    <property type="entry name" value="Flavoprotein-like_sf"/>
</dbReference>
<dbReference type="RefSeq" id="WP_095042870.1">
    <property type="nucleotide sequence ID" value="NZ_LN890655.1"/>
</dbReference>
<evidence type="ECO:0000313" key="3">
    <source>
        <dbReference type="Proteomes" id="UP000215027"/>
    </source>
</evidence>
<dbReference type="SUPFAM" id="SSF52218">
    <property type="entry name" value="Flavoproteins"/>
    <property type="match status" value="1"/>
</dbReference>
<gene>
    <name evidence="2" type="ORF">CFX0092_A1490</name>
</gene>
<organism evidence="2 3">
    <name type="scientific">Candidatus Promineifilum breve</name>
    <dbReference type="NCBI Taxonomy" id="1806508"/>
    <lineage>
        <taxon>Bacteria</taxon>
        <taxon>Bacillati</taxon>
        <taxon>Chloroflexota</taxon>
        <taxon>Ardenticatenia</taxon>
        <taxon>Candidatus Promineifilales</taxon>
        <taxon>Candidatus Promineifilaceae</taxon>
        <taxon>Candidatus Promineifilum</taxon>
    </lineage>
</organism>
<accession>A0A160T342</accession>
<dbReference type="PROSITE" id="PS00201">
    <property type="entry name" value="FLAVODOXIN"/>
    <property type="match status" value="1"/>
</dbReference>
<dbReference type="PROSITE" id="PS50902">
    <property type="entry name" value="FLAVODOXIN_LIKE"/>
    <property type="match status" value="1"/>
</dbReference>
<feature type="domain" description="Flavodoxin-like" evidence="1">
    <location>
        <begin position="3"/>
        <end position="156"/>
    </location>
</feature>
<name>A0A160T342_9CHLR</name>
<dbReference type="Proteomes" id="UP000215027">
    <property type="component" value="Chromosome I"/>
</dbReference>
<dbReference type="Pfam" id="PF00258">
    <property type="entry name" value="Flavodoxin_1"/>
    <property type="match status" value="1"/>
</dbReference>
<dbReference type="EMBL" id="LN890655">
    <property type="protein sequence ID" value="CUS03368.2"/>
    <property type="molecule type" value="Genomic_DNA"/>
</dbReference>
<keyword evidence="3" id="KW-1185">Reference proteome</keyword>
<dbReference type="KEGG" id="pbf:CFX0092_A1490"/>
<evidence type="ECO:0000259" key="1">
    <source>
        <dbReference type="PROSITE" id="PS50902"/>
    </source>
</evidence>
<evidence type="ECO:0000313" key="2">
    <source>
        <dbReference type="EMBL" id="CUS03368.2"/>
    </source>
</evidence>
<dbReference type="InterPro" id="IPR001226">
    <property type="entry name" value="Flavodoxin_CS"/>
</dbReference>
<dbReference type="GO" id="GO:0009055">
    <property type="term" value="F:electron transfer activity"/>
    <property type="evidence" value="ECO:0007669"/>
    <property type="project" value="InterPro"/>
</dbReference>
<dbReference type="Gene3D" id="3.40.50.360">
    <property type="match status" value="1"/>
</dbReference>